<keyword evidence="1" id="KW-0812">Transmembrane</keyword>
<protein>
    <submittedName>
        <fullName evidence="2">Uncharacterized protein</fullName>
    </submittedName>
</protein>
<feature type="transmembrane region" description="Helical" evidence="1">
    <location>
        <begin position="12"/>
        <end position="30"/>
    </location>
</feature>
<sequence length="70" mass="7882">MQKDKTSARPWWIVAAVTVFGSALLCRVLIRSGTIAEGQWDSWWGRLSQMALTAAAAGLALYFLHRAYRR</sequence>
<keyword evidence="1" id="KW-1133">Transmembrane helix</keyword>
<evidence type="ECO:0000313" key="3">
    <source>
        <dbReference type="Proteomes" id="UP001241758"/>
    </source>
</evidence>
<feature type="transmembrane region" description="Helical" evidence="1">
    <location>
        <begin position="42"/>
        <end position="64"/>
    </location>
</feature>
<evidence type="ECO:0000313" key="2">
    <source>
        <dbReference type="EMBL" id="MDI6103092.1"/>
    </source>
</evidence>
<accession>A0ABT6WTM5</accession>
<proteinExistence type="predicted"/>
<evidence type="ECO:0000256" key="1">
    <source>
        <dbReference type="SAM" id="Phobius"/>
    </source>
</evidence>
<comment type="caution">
    <text evidence="2">The sequence shown here is derived from an EMBL/GenBank/DDBJ whole genome shotgun (WGS) entry which is preliminary data.</text>
</comment>
<organism evidence="2 3">
    <name type="scientific">Actinoplanes sandaracinus</name>
    <dbReference type="NCBI Taxonomy" id="3045177"/>
    <lineage>
        <taxon>Bacteria</taxon>
        <taxon>Bacillati</taxon>
        <taxon>Actinomycetota</taxon>
        <taxon>Actinomycetes</taxon>
        <taxon>Micromonosporales</taxon>
        <taxon>Micromonosporaceae</taxon>
        <taxon>Actinoplanes</taxon>
    </lineage>
</organism>
<dbReference type="RefSeq" id="WP_282764098.1">
    <property type="nucleotide sequence ID" value="NZ_JASCTH010000023.1"/>
</dbReference>
<keyword evidence="3" id="KW-1185">Reference proteome</keyword>
<keyword evidence="1" id="KW-0472">Membrane</keyword>
<gene>
    <name evidence="2" type="ORF">QLQ12_31205</name>
</gene>
<dbReference type="Proteomes" id="UP001241758">
    <property type="component" value="Unassembled WGS sequence"/>
</dbReference>
<name>A0ABT6WTM5_9ACTN</name>
<dbReference type="EMBL" id="JASCTH010000023">
    <property type="protein sequence ID" value="MDI6103092.1"/>
    <property type="molecule type" value="Genomic_DNA"/>
</dbReference>
<reference evidence="2 3" key="1">
    <citation type="submission" date="2023-05" db="EMBL/GenBank/DDBJ databases">
        <title>Actinoplanes sp. NEAU-A12 genome sequencing.</title>
        <authorList>
            <person name="Wang Z.-S."/>
        </authorList>
    </citation>
    <scope>NUCLEOTIDE SEQUENCE [LARGE SCALE GENOMIC DNA]</scope>
    <source>
        <strain evidence="2 3">NEAU-A12</strain>
    </source>
</reference>